<dbReference type="EMBL" id="CABFPH010000031">
    <property type="protein sequence ID" value="VUD71927.1"/>
    <property type="molecule type" value="Genomic_DNA"/>
</dbReference>
<evidence type="ECO:0000256" key="1">
    <source>
        <dbReference type="SAM" id="MobiDB-lite"/>
    </source>
</evidence>
<accession>A0A509ECE2</accession>
<dbReference type="RefSeq" id="WP_142583293.1">
    <property type="nucleotide sequence ID" value="NZ_CABFPH010000031.1"/>
</dbReference>
<dbReference type="Gene3D" id="3.30.70.100">
    <property type="match status" value="1"/>
</dbReference>
<dbReference type="Proteomes" id="UP000410984">
    <property type="component" value="Unassembled WGS sequence"/>
</dbReference>
<feature type="region of interest" description="Disordered" evidence="1">
    <location>
        <begin position="96"/>
        <end position="115"/>
    </location>
</feature>
<dbReference type="AlphaFoldDB" id="A0A509ECE2"/>
<dbReference type="OrthoDB" id="9806380at2"/>
<protein>
    <recommendedName>
        <fullName evidence="2">DUF1330 domain-containing protein</fullName>
    </recommendedName>
</protein>
<evidence type="ECO:0000259" key="2">
    <source>
        <dbReference type="Pfam" id="PF07045"/>
    </source>
</evidence>
<dbReference type="Pfam" id="PF07045">
    <property type="entry name" value="DUF1330"/>
    <property type="match status" value="1"/>
</dbReference>
<dbReference type="SUPFAM" id="SSF54909">
    <property type="entry name" value="Dimeric alpha+beta barrel"/>
    <property type="match status" value="1"/>
</dbReference>
<dbReference type="PANTHER" id="PTHR41521:SF4">
    <property type="entry name" value="BLR0684 PROTEIN"/>
    <property type="match status" value="1"/>
</dbReference>
<evidence type="ECO:0000313" key="4">
    <source>
        <dbReference type="Proteomes" id="UP000410984"/>
    </source>
</evidence>
<name>A0A509ECE2_9HYPH</name>
<feature type="compositionally biased region" description="Pro residues" evidence="1">
    <location>
        <begin position="105"/>
        <end position="115"/>
    </location>
</feature>
<reference evidence="3 4" key="1">
    <citation type="submission" date="2019-06" db="EMBL/GenBank/DDBJ databases">
        <authorList>
            <person name="Rodrigo-Torres L."/>
            <person name="Arahal R. D."/>
            <person name="Lucena T."/>
        </authorList>
    </citation>
    <scope>NUCLEOTIDE SEQUENCE [LARGE SCALE GENOMIC DNA]</scope>
    <source>
        <strain evidence="3 4">SB0023/3</strain>
    </source>
</reference>
<keyword evidence="4" id="KW-1185">Reference proteome</keyword>
<evidence type="ECO:0000313" key="3">
    <source>
        <dbReference type="EMBL" id="VUD71927.1"/>
    </source>
</evidence>
<organism evidence="3 4">
    <name type="scientific">Methylobacterium symbioticum</name>
    <dbReference type="NCBI Taxonomy" id="2584084"/>
    <lineage>
        <taxon>Bacteria</taxon>
        <taxon>Pseudomonadati</taxon>
        <taxon>Pseudomonadota</taxon>
        <taxon>Alphaproteobacteria</taxon>
        <taxon>Hyphomicrobiales</taxon>
        <taxon>Methylobacteriaceae</taxon>
        <taxon>Methylobacterium</taxon>
    </lineage>
</organism>
<dbReference type="InterPro" id="IPR010753">
    <property type="entry name" value="DUF1330"/>
</dbReference>
<proteinExistence type="predicted"/>
<feature type="domain" description="DUF1330" evidence="2">
    <location>
        <begin position="3"/>
        <end position="95"/>
    </location>
</feature>
<gene>
    <name evidence="3" type="ORF">MET9862_02519</name>
</gene>
<dbReference type="PANTHER" id="PTHR41521">
    <property type="match status" value="1"/>
</dbReference>
<dbReference type="InterPro" id="IPR011008">
    <property type="entry name" value="Dimeric_a/b-barrel"/>
</dbReference>
<sequence length="115" mass="12479">MAKGYWIVRVDVLDPEAYKAYAAANGAALAKYGARFLVRGGGFEAVAGQARARNVVLEFPSYEIALECWHSELYQEARAKQKGAVESEIIVIEGYDGPQPYISEPSPPANTPASE</sequence>